<dbReference type="InterPro" id="IPR001680">
    <property type="entry name" value="WD40_rpt"/>
</dbReference>
<dbReference type="PROSITE" id="PS50082">
    <property type="entry name" value="WD_REPEATS_2"/>
    <property type="match status" value="2"/>
</dbReference>
<dbReference type="PANTHER" id="PTHR19857:SF8">
    <property type="entry name" value="ANGIO-ASSOCIATED MIGRATORY CELL PROTEIN"/>
    <property type="match status" value="1"/>
</dbReference>
<keyword evidence="1 3" id="KW-0853">WD repeat</keyword>
<protein>
    <submittedName>
        <fullName evidence="6">Sqt1 protein</fullName>
    </submittedName>
</protein>
<feature type="domain" description="Anaphase-promoting complex subunit 4-like WD40" evidence="5">
    <location>
        <begin position="268"/>
        <end position="352"/>
    </location>
</feature>
<keyword evidence="7" id="KW-1185">Reference proteome</keyword>
<dbReference type="EMBL" id="BTGC01000003">
    <property type="protein sequence ID" value="GMM50546.1"/>
    <property type="molecule type" value="Genomic_DNA"/>
</dbReference>
<feature type="repeat" description="WD" evidence="3">
    <location>
        <begin position="107"/>
        <end position="138"/>
    </location>
</feature>
<dbReference type="AlphaFoldDB" id="A0AAV5RIW3"/>
<feature type="compositionally biased region" description="Acidic residues" evidence="4">
    <location>
        <begin position="28"/>
        <end position="45"/>
    </location>
</feature>
<dbReference type="PANTHER" id="PTHR19857">
    <property type="entry name" value="MITOCHONDRIAL DIVISION PROTEIN 1-RELATED"/>
    <property type="match status" value="1"/>
</dbReference>
<dbReference type="Pfam" id="PF12894">
    <property type="entry name" value="ANAPC4_WD40"/>
    <property type="match status" value="1"/>
</dbReference>
<evidence type="ECO:0000313" key="6">
    <source>
        <dbReference type="EMBL" id="GMM50546.1"/>
    </source>
</evidence>
<name>A0AAV5RIW3_STABA</name>
<dbReference type="Pfam" id="PF00400">
    <property type="entry name" value="WD40"/>
    <property type="match status" value="4"/>
</dbReference>
<proteinExistence type="predicted"/>
<evidence type="ECO:0000259" key="5">
    <source>
        <dbReference type="Pfam" id="PF12894"/>
    </source>
</evidence>
<organism evidence="6 7">
    <name type="scientific">Starmerella bacillaris</name>
    <name type="common">Yeast</name>
    <name type="synonym">Candida zemplinina</name>
    <dbReference type="NCBI Taxonomy" id="1247836"/>
    <lineage>
        <taxon>Eukaryota</taxon>
        <taxon>Fungi</taxon>
        <taxon>Dikarya</taxon>
        <taxon>Ascomycota</taxon>
        <taxon>Saccharomycotina</taxon>
        <taxon>Dipodascomycetes</taxon>
        <taxon>Dipodascales</taxon>
        <taxon>Trichomonascaceae</taxon>
        <taxon>Starmerella</taxon>
    </lineage>
</organism>
<reference evidence="6 7" key="1">
    <citation type="journal article" date="2023" name="Elife">
        <title>Identification of key yeast species and microbe-microbe interactions impacting larval growth of Drosophila in the wild.</title>
        <authorList>
            <person name="Mure A."/>
            <person name="Sugiura Y."/>
            <person name="Maeda R."/>
            <person name="Honda K."/>
            <person name="Sakurai N."/>
            <person name="Takahashi Y."/>
            <person name="Watada M."/>
            <person name="Katoh T."/>
            <person name="Gotoh A."/>
            <person name="Gotoh Y."/>
            <person name="Taniguchi I."/>
            <person name="Nakamura K."/>
            <person name="Hayashi T."/>
            <person name="Katayama T."/>
            <person name="Uemura T."/>
            <person name="Hattori Y."/>
        </authorList>
    </citation>
    <scope>NUCLEOTIDE SEQUENCE [LARGE SCALE GENOMIC DNA]</scope>
    <source>
        <strain evidence="6 7">SB-73</strain>
    </source>
</reference>
<dbReference type="InterPro" id="IPR051179">
    <property type="entry name" value="WD_repeat_multifunction"/>
</dbReference>
<dbReference type="InterPro" id="IPR036322">
    <property type="entry name" value="WD40_repeat_dom_sf"/>
</dbReference>
<feature type="compositionally biased region" description="Acidic residues" evidence="4">
    <location>
        <begin position="1"/>
        <end position="11"/>
    </location>
</feature>
<evidence type="ECO:0000256" key="2">
    <source>
        <dbReference type="ARBA" id="ARBA00022737"/>
    </source>
</evidence>
<comment type="caution">
    <text evidence="6">The sequence shown here is derived from an EMBL/GenBank/DDBJ whole genome shotgun (WGS) entry which is preliminary data.</text>
</comment>
<dbReference type="InterPro" id="IPR024977">
    <property type="entry name" value="Apc4-like_WD40_dom"/>
</dbReference>
<evidence type="ECO:0000256" key="3">
    <source>
        <dbReference type="PROSITE-ProRule" id="PRU00221"/>
    </source>
</evidence>
<dbReference type="SMART" id="SM00320">
    <property type="entry name" value="WD40"/>
    <property type="match status" value="7"/>
</dbReference>
<dbReference type="Gene3D" id="2.130.10.10">
    <property type="entry name" value="YVTN repeat-like/Quinoprotein amine dehydrogenase"/>
    <property type="match status" value="1"/>
</dbReference>
<gene>
    <name evidence="6" type="ORF">DASB73_015040</name>
</gene>
<sequence>MPQQSEEEFVNNEDVHEVIEIPNGSVPEEQEDDDNEIDNEEMNEEMEEEQLEIDMRNNSSAYFDAHKDSIYMVTSHPTLPIVATGGGDDIAYIWTTNTEKPEILATLDRHTESVVAGAFTADGKFLATGDMSGTLAGWFHNTEKNTWECLGATKEAEEVVCIAAHDELPLIAAGFSDGAVWVYEFSDAGTPTVSSVSVFVNHTMPVTAVGFAASPEFQPRVVSCSEDGTIKLSDVYQNTQLYSLEATALRGIHPWVQMAVSGTRKTAAFTSMDGILAIVKLDDGQVMHMLDVFEGDSTTDDEGRSIESVSWSDRGQYLAVGTVEGKVIVYDSKTWKPRTSFQLEDAVTGLKFVDKSPLLVVSGMDGSLCEFDVVANEKVWECYGHNEGVLSFAVQNNGNRIITAGDEHVSLVFNRSPTDMIQQ</sequence>
<dbReference type="SUPFAM" id="SSF50978">
    <property type="entry name" value="WD40 repeat-like"/>
    <property type="match status" value="1"/>
</dbReference>
<evidence type="ECO:0000256" key="4">
    <source>
        <dbReference type="SAM" id="MobiDB-lite"/>
    </source>
</evidence>
<keyword evidence="2" id="KW-0677">Repeat</keyword>
<feature type="repeat" description="WD" evidence="3">
    <location>
        <begin position="63"/>
        <end position="104"/>
    </location>
</feature>
<dbReference type="Proteomes" id="UP001362899">
    <property type="component" value="Unassembled WGS sequence"/>
</dbReference>
<evidence type="ECO:0000256" key="1">
    <source>
        <dbReference type="ARBA" id="ARBA00022574"/>
    </source>
</evidence>
<accession>A0AAV5RIW3</accession>
<feature type="region of interest" description="Disordered" evidence="4">
    <location>
        <begin position="1"/>
        <end position="45"/>
    </location>
</feature>
<evidence type="ECO:0000313" key="7">
    <source>
        <dbReference type="Proteomes" id="UP001362899"/>
    </source>
</evidence>
<dbReference type="InterPro" id="IPR015943">
    <property type="entry name" value="WD40/YVTN_repeat-like_dom_sf"/>
</dbReference>